<keyword evidence="2" id="KW-1185">Reference proteome</keyword>
<name>A0ABS1C3H4_9BACT</name>
<gene>
    <name evidence="1" type="ORF">I5M27_12785</name>
</gene>
<protein>
    <recommendedName>
        <fullName evidence="3">DUF2158 domain-containing protein</fullName>
    </recommendedName>
</protein>
<dbReference type="RefSeq" id="WP_200506633.1">
    <property type="nucleotide sequence ID" value="NZ_JAEHFX010000006.1"/>
</dbReference>
<evidence type="ECO:0000313" key="1">
    <source>
        <dbReference type="EMBL" id="MBK0403868.1"/>
    </source>
</evidence>
<evidence type="ECO:0000313" key="2">
    <source>
        <dbReference type="Proteomes" id="UP000644147"/>
    </source>
</evidence>
<comment type="caution">
    <text evidence="1">The sequence shown here is derived from an EMBL/GenBank/DDBJ whole genome shotgun (WGS) entry which is preliminary data.</text>
</comment>
<accession>A0ABS1C3H4</accession>
<sequence length="59" mass="6445">MQAEIKTGTKVRLVTGGPVMTVKAIENNLALCEWLVVGRNCSMHFKVKNLVAEEAVKTS</sequence>
<dbReference type="Proteomes" id="UP000644147">
    <property type="component" value="Unassembled WGS sequence"/>
</dbReference>
<reference evidence="1 2" key="1">
    <citation type="submission" date="2020-12" db="EMBL/GenBank/DDBJ databases">
        <title>Bacterial novel species Adhaeribacter sp. BT258 isolated from soil.</title>
        <authorList>
            <person name="Jung H.-Y."/>
        </authorList>
    </citation>
    <scope>NUCLEOTIDE SEQUENCE [LARGE SCALE GENOMIC DNA]</scope>
    <source>
        <strain evidence="1 2">BT258</strain>
    </source>
</reference>
<evidence type="ECO:0008006" key="3">
    <source>
        <dbReference type="Google" id="ProtNLM"/>
    </source>
</evidence>
<organism evidence="1 2">
    <name type="scientific">Adhaeribacter terrigena</name>
    <dbReference type="NCBI Taxonomy" id="2793070"/>
    <lineage>
        <taxon>Bacteria</taxon>
        <taxon>Pseudomonadati</taxon>
        <taxon>Bacteroidota</taxon>
        <taxon>Cytophagia</taxon>
        <taxon>Cytophagales</taxon>
        <taxon>Hymenobacteraceae</taxon>
        <taxon>Adhaeribacter</taxon>
    </lineage>
</organism>
<dbReference type="EMBL" id="JAEHFX010000006">
    <property type="protein sequence ID" value="MBK0403868.1"/>
    <property type="molecule type" value="Genomic_DNA"/>
</dbReference>
<proteinExistence type="predicted"/>